<evidence type="ECO:0000256" key="1">
    <source>
        <dbReference type="SAM" id="MobiDB-lite"/>
    </source>
</evidence>
<keyword evidence="3" id="KW-1185">Reference proteome</keyword>
<name>A0A1Q9E5B8_SYMMI</name>
<protein>
    <submittedName>
        <fullName evidence="2">Uncharacterized protein</fullName>
    </submittedName>
</protein>
<organism evidence="2 3">
    <name type="scientific">Symbiodinium microadriaticum</name>
    <name type="common">Dinoflagellate</name>
    <name type="synonym">Zooxanthella microadriatica</name>
    <dbReference type="NCBI Taxonomy" id="2951"/>
    <lineage>
        <taxon>Eukaryota</taxon>
        <taxon>Sar</taxon>
        <taxon>Alveolata</taxon>
        <taxon>Dinophyceae</taxon>
        <taxon>Suessiales</taxon>
        <taxon>Symbiodiniaceae</taxon>
        <taxon>Symbiodinium</taxon>
    </lineage>
</organism>
<dbReference type="OrthoDB" id="432084at2759"/>
<dbReference type="EMBL" id="LSRX01000259">
    <property type="protein sequence ID" value="OLQ02620.1"/>
    <property type="molecule type" value="Genomic_DNA"/>
</dbReference>
<proteinExistence type="predicted"/>
<sequence>MSVMGNLSSEAVPLLKLIGTSANQVLPGPTSAHPEMPASAATANPVNPKSAAKPDQLPPSATNAEIPPSATNPEIPAEATNPEIPAEATNPEIPTAAPDPEIRTAATNPVIPTASATNPEIPADPCTQTLRIRSMDTQSTLLRSGTAVTDGPESQVDDPEPCTEWSQSEALRQLIFAHPMQQASASFVSVIEPLDKGMVSLAKVLINHVCLTARLNLSDVTHRLGLPDLSGDDFASWENLLNVFDSGHNSACAMEGSIRDAREHALSAYQLKEQQAEELRHMLAGHLEKKNLSQSTYDYKMKLVKDGLLRFHEESQLELAAKEKDMRNHQDQCVNTLILIWEKLPESAKSVLPVSLTERDDVERESDTAVDMFDIDKILDNFLQTDSKPSPDGPGPVKDCSA</sequence>
<comment type="caution">
    <text evidence="2">The sequence shown here is derived from an EMBL/GenBank/DDBJ whole genome shotgun (WGS) entry which is preliminary data.</text>
</comment>
<dbReference type="AlphaFoldDB" id="A0A1Q9E5B8"/>
<accession>A0A1Q9E5B8</accession>
<evidence type="ECO:0000313" key="2">
    <source>
        <dbReference type="EMBL" id="OLQ02620.1"/>
    </source>
</evidence>
<evidence type="ECO:0000313" key="3">
    <source>
        <dbReference type="Proteomes" id="UP000186817"/>
    </source>
</evidence>
<feature type="region of interest" description="Disordered" evidence="1">
    <location>
        <begin position="26"/>
        <end position="78"/>
    </location>
</feature>
<dbReference type="Proteomes" id="UP000186817">
    <property type="component" value="Unassembled WGS sequence"/>
</dbReference>
<reference evidence="2 3" key="1">
    <citation type="submission" date="2016-02" db="EMBL/GenBank/DDBJ databases">
        <title>Genome analysis of coral dinoflagellate symbionts highlights evolutionary adaptations to a symbiotic lifestyle.</title>
        <authorList>
            <person name="Aranda M."/>
            <person name="Li Y."/>
            <person name="Liew Y.J."/>
            <person name="Baumgarten S."/>
            <person name="Simakov O."/>
            <person name="Wilson M."/>
            <person name="Piel J."/>
            <person name="Ashoor H."/>
            <person name="Bougouffa S."/>
            <person name="Bajic V.B."/>
            <person name="Ryu T."/>
            <person name="Ravasi T."/>
            <person name="Bayer T."/>
            <person name="Micklem G."/>
            <person name="Kim H."/>
            <person name="Bhak J."/>
            <person name="Lajeunesse T.C."/>
            <person name="Voolstra C.R."/>
        </authorList>
    </citation>
    <scope>NUCLEOTIDE SEQUENCE [LARGE SCALE GENOMIC DNA]</scope>
    <source>
        <strain evidence="2 3">CCMP2467</strain>
    </source>
</reference>
<gene>
    <name evidence="2" type="ORF">AK812_SmicGene14508</name>
</gene>